<evidence type="ECO:0000313" key="3">
    <source>
        <dbReference type="Proteomes" id="UP000317303"/>
    </source>
</evidence>
<dbReference type="SUPFAM" id="SSF47413">
    <property type="entry name" value="lambda repressor-like DNA-binding domains"/>
    <property type="match status" value="1"/>
</dbReference>
<sequence>MDRTALADFLRSRREGLRPEHVGLTSGPRRRATGLRREEVAALASMSTDYYTRLEQRRGPQPSEQLLGALARTLRLTAHERDYLFQVAGRNVPPPGAGADHVAPSLLRVLDQLSDTPAMIISELGETLVQNRMAGALFGDRTRFTGLARSEYYRWFTDPAERRCYPERDHERQSRAHVANLRAAYGSLGPRSRAGQLVEALLRESAEFAELWERHEVGRRFADHKTLRHPEMGDIAVDCQVLFTEDRSQALLVLTAAPTVEDALKLTLLDVVGHQRFGPEDHQPDVAHATSAWARR</sequence>
<evidence type="ECO:0000259" key="1">
    <source>
        <dbReference type="SMART" id="SM00530"/>
    </source>
</evidence>
<dbReference type="Gene3D" id="1.10.260.40">
    <property type="entry name" value="lambda repressor-like DNA-binding domains"/>
    <property type="match status" value="1"/>
</dbReference>
<dbReference type="PANTHER" id="PTHR35010">
    <property type="entry name" value="BLL4672 PROTEIN-RELATED"/>
    <property type="match status" value="1"/>
</dbReference>
<dbReference type="Proteomes" id="UP000317303">
    <property type="component" value="Unassembled WGS sequence"/>
</dbReference>
<dbReference type="SMART" id="SM00530">
    <property type="entry name" value="HTH_XRE"/>
    <property type="match status" value="1"/>
</dbReference>
<evidence type="ECO:0000313" key="2">
    <source>
        <dbReference type="EMBL" id="TWH22403.1"/>
    </source>
</evidence>
<dbReference type="CDD" id="cd00093">
    <property type="entry name" value="HTH_XRE"/>
    <property type="match status" value="1"/>
</dbReference>
<gene>
    <name evidence="2" type="ORF">JD82_04284</name>
</gene>
<organism evidence="2 3">
    <name type="scientific">Prauserella rugosa</name>
    <dbReference type="NCBI Taxonomy" id="43354"/>
    <lineage>
        <taxon>Bacteria</taxon>
        <taxon>Bacillati</taxon>
        <taxon>Actinomycetota</taxon>
        <taxon>Actinomycetes</taxon>
        <taxon>Pseudonocardiales</taxon>
        <taxon>Pseudonocardiaceae</taxon>
        <taxon>Prauserella</taxon>
    </lineage>
</organism>
<dbReference type="AlphaFoldDB" id="A0A660CL93"/>
<proteinExistence type="predicted"/>
<accession>A0A660CL93</accession>
<protein>
    <submittedName>
        <fullName evidence="2">Helix-turn-helix protein</fullName>
    </submittedName>
</protein>
<dbReference type="GO" id="GO:0003677">
    <property type="term" value="F:DNA binding"/>
    <property type="evidence" value="ECO:0007669"/>
    <property type="project" value="InterPro"/>
</dbReference>
<dbReference type="Pfam" id="PF13560">
    <property type="entry name" value="HTH_31"/>
    <property type="match status" value="1"/>
</dbReference>
<dbReference type="PANTHER" id="PTHR35010:SF2">
    <property type="entry name" value="BLL4672 PROTEIN"/>
    <property type="match status" value="1"/>
</dbReference>
<dbReference type="Pfam" id="PF17765">
    <property type="entry name" value="MLTR_LBD"/>
    <property type="match status" value="1"/>
</dbReference>
<dbReference type="RefSeq" id="WP_051758042.1">
    <property type="nucleotide sequence ID" value="NZ_JOIJ01000019.1"/>
</dbReference>
<dbReference type="EMBL" id="VLJV01000001">
    <property type="protein sequence ID" value="TWH22403.1"/>
    <property type="molecule type" value="Genomic_DNA"/>
</dbReference>
<dbReference type="InterPro" id="IPR010982">
    <property type="entry name" value="Lambda_DNA-bd_dom_sf"/>
</dbReference>
<name>A0A660CL93_9PSEU</name>
<dbReference type="InterPro" id="IPR041413">
    <property type="entry name" value="MLTR_LBD"/>
</dbReference>
<keyword evidence="3" id="KW-1185">Reference proteome</keyword>
<reference evidence="2 3" key="1">
    <citation type="submission" date="2019-07" db="EMBL/GenBank/DDBJ databases">
        <title>R&amp;d 2014.</title>
        <authorList>
            <person name="Klenk H.-P."/>
        </authorList>
    </citation>
    <scope>NUCLEOTIDE SEQUENCE [LARGE SCALE GENOMIC DNA]</scope>
    <source>
        <strain evidence="2 3">DSM 43194</strain>
    </source>
</reference>
<dbReference type="InterPro" id="IPR001387">
    <property type="entry name" value="Cro/C1-type_HTH"/>
</dbReference>
<dbReference type="OrthoDB" id="3608749at2"/>
<feature type="domain" description="HTH cro/C1-type" evidence="1">
    <location>
        <begin position="9"/>
        <end position="81"/>
    </location>
</feature>
<dbReference type="Gene3D" id="3.30.450.180">
    <property type="match status" value="1"/>
</dbReference>
<comment type="caution">
    <text evidence="2">The sequence shown here is derived from an EMBL/GenBank/DDBJ whole genome shotgun (WGS) entry which is preliminary data.</text>
</comment>